<dbReference type="AlphaFoldDB" id="A0A7Y6QCM8"/>
<evidence type="ECO:0000259" key="8">
    <source>
        <dbReference type="Pfam" id="PF04239"/>
    </source>
</evidence>
<sequence length="235" mass="26218">MNEPVVAFDLGRMLIGDEPPLFLLEIALRTVIIYAYTLFLIRWIGSRSIGQLSLVEFLLVIALGSAVGDAMFYPDVPLIHCMAVITVVVLLDKSLSYIVARNRKLEDVIEGISVEVVRDGGILWKALKQMNVGHDELFEQLRLKQVRHLGQVRAAYFETNGLLSVFTFDDPPARPGLVIEPPWDVSKPTEFRSGATVREKRRLACVQCAEVLAFSAGEAVPTCPRCGAEVWHEIR</sequence>
<keyword evidence="10" id="KW-1185">Reference proteome</keyword>
<dbReference type="Proteomes" id="UP000520198">
    <property type="component" value="Unassembled WGS sequence"/>
</dbReference>
<dbReference type="PANTHER" id="PTHR34582">
    <property type="entry name" value="UPF0702 TRANSMEMBRANE PROTEIN YCAP"/>
    <property type="match status" value="1"/>
</dbReference>
<evidence type="ECO:0000313" key="10">
    <source>
        <dbReference type="Proteomes" id="UP000520198"/>
    </source>
</evidence>
<evidence type="ECO:0000256" key="5">
    <source>
        <dbReference type="ARBA" id="ARBA00022989"/>
    </source>
</evidence>
<feature type="transmembrane region" description="Helical" evidence="7">
    <location>
        <begin position="20"/>
        <end position="41"/>
    </location>
</feature>
<evidence type="ECO:0000256" key="4">
    <source>
        <dbReference type="ARBA" id="ARBA00022692"/>
    </source>
</evidence>
<evidence type="ECO:0000256" key="3">
    <source>
        <dbReference type="ARBA" id="ARBA00022475"/>
    </source>
</evidence>
<evidence type="ECO:0000256" key="2">
    <source>
        <dbReference type="ARBA" id="ARBA00006448"/>
    </source>
</evidence>
<organism evidence="9 10">
    <name type="scientific">Ensifer oleiphilus</name>
    <dbReference type="NCBI Taxonomy" id="2742698"/>
    <lineage>
        <taxon>Bacteria</taxon>
        <taxon>Pseudomonadati</taxon>
        <taxon>Pseudomonadota</taxon>
        <taxon>Alphaproteobacteria</taxon>
        <taxon>Hyphomicrobiales</taxon>
        <taxon>Rhizobiaceae</taxon>
        <taxon>Sinorhizobium/Ensifer group</taxon>
        <taxon>Ensifer</taxon>
    </lineage>
</organism>
<feature type="transmembrane region" description="Helical" evidence="7">
    <location>
        <begin position="53"/>
        <end position="71"/>
    </location>
</feature>
<proteinExistence type="inferred from homology"/>
<keyword evidence="5 7" id="KW-1133">Transmembrane helix</keyword>
<keyword evidence="6 7" id="KW-0472">Membrane</keyword>
<evidence type="ECO:0000256" key="6">
    <source>
        <dbReference type="ARBA" id="ARBA00023136"/>
    </source>
</evidence>
<dbReference type="InterPro" id="IPR007353">
    <property type="entry name" value="DUF421"/>
</dbReference>
<gene>
    <name evidence="9" type="ORF">HT585_30370</name>
</gene>
<name>A0A7Y6QCM8_9HYPH</name>
<dbReference type="PANTHER" id="PTHR34582:SF6">
    <property type="entry name" value="UPF0702 TRANSMEMBRANE PROTEIN YCAP"/>
    <property type="match status" value="1"/>
</dbReference>
<protein>
    <submittedName>
        <fullName evidence="9">DUF421 domain-containing protein</fullName>
    </submittedName>
</protein>
<accession>A0A7Y6QCM8</accession>
<evidence type="ECO:0000313" key="9">
    <source>
        <dbReference type="EMBL" id="NVD43179.1"/>
    </source>
</evidence>
<comment type="caution">
    <text evidence="9">The sequence shown here is derived from an EMBL/GenBank/DDBJ whole genome shotgun (WGS) entry which is preliminary data.</text>
</comment>
<dbReference type="Pfam" id="PF04239">
    <property type="entry name" value="DUF421"/>
    <property type="match status" value="1"/>
</dbReference>
<reference evidence="9 10" key="1">
    <citation type="submission" date="2020-06" db="EMBL/GenBank/DDBJ databases">
        <authorList>
            <person name="Grouzdev D.S."/>
        </authorList>
    </citation>
    <scope>NUCLEOTIDE SEQUENCE [LARGE SCALE GENOMIC DNA]</scope>
    <source>
        <strain evidence="9 10">HO-A22</strain>
    </source>
</reference>
<keyword evidence="4 7" id="KW-0812">Transmembrane</keyword>
<comment type="similarity">
    <text evidence="2">Belongs to the UPF0702 family.</text>
</comment>
<dbReference type="EMBL" id="JABWDU010000014">
    <property type="protein sequence ID" value="NVD43179.1"/>
    <property type="molecule type" value="Genomic_DNA"/>
</dbReference>
<dbReference type="GO" id="GO:0005886">
    <property type="term" value="C:plasma membrane"/>
    <property type="evidence" value="ECO:0007669"/>
    <property type="project" value="UniProtKB-SubCell"/>
</dbReference>
<comment type="subcellular location">
    <subcellularLocation>
        <location evidence="1">Cell membrane</location>
        <topology evidence="1">Multi-pass membrane protein</topology>
    </subcellularLocation>
</comment>
<dbReference type="RefSeq" id="WP_176356506.1">
    <property type="nucleotide sequence ID" value="NZ_JABWDU010000014.1"/>
</dbReference>
<keyword evidence="3" id="KW-1003">Cell membrane</keyword>
<evidence type="ECO:0000256" key="1">
    <source>
        <dbReference type="ARBA" id="ARBA00004651"/>
    </source>
</evidence>
<evidence type="ECO:0000256" key="7">
    <source>
        <dbReference type="SAM" id="Phobius"/>
    </source>
</evidence>
<feature type="domain" description="YetF C-terminal" evidence="8">
    <location>
        <begin position="101"/>
        <end position="171"/>
    </location>
</feature>
<feature type="transmembrane region" description="Helical" evidence="7">
    <location>
        <begin position="77"/>
        <end position="95"/>
    </location>
</feature>
<dbReference type="Gene3D" id="3.30.240.20">
    <property type="entry name" value="bsu07140 like domains"/>
    <property type="match status" value="1"/>
</dbReference>
<dbReference type="InterPro" id="IPR023090">
    <property type="entry name" value="UPF0702_alpha/beta_dom_sf"/>
</dbReference>